<dbReference type="InterPro" id="IPR031804">
    <property type="entry name" value="DUF4743"/>
</dbReference>
<dbReference type="Proteomes" id="UP001597294">
    <property type="component" value="Unassembled WGS sequence"/>
</dbReference>
<name>A0ABW5BHP7_9PROT</name>
<feature type="domain" description="Nudix hydrolase" evidence="1">
    <location>
        <begin position="116"/>
        <end position="257"/>
    </location>
</feature>
<dbReference type="PANTHER" id="PTHR13622:SF8">
    <property type="entry name" value="THIAMIN PYROPHOSPHOKINASE 1"/>
    <property type="match status" value="1"/>
</dbReference>
<dbReference type="Pfam" id="PF15916">
    <property type="entry name" value="DUF4743"/>
    <property type="match status" value="1"/>
</dbReference>
<evidence type="ECO:0000313" key="2">
    <source>
        <dbReference type="EMBL" id="MFD2204415.1"/>
    </source>
</evidence>
<evidence type="ECO:0000313" key="3">
    <source>
        <dbReference type="Proteomes" id="UP001597294"/>
    </source>
</evidence>
<protein>
    <submittedName>
        <fullName evidence="2">DUF4743 domain-containing protein</fullName>
    </submittedName>
</protein>
<gene>
    <name evidence="2" type="ORF">ACFSKO_02270</name>
</gene>
<comment type="caution">
    <text evidence="2">The sequence shown here is derived from an EMBL/GenBank/DDBJ whole genome shotgun (WGS) entry which is preliminary data.</text>
</comment>
<dbReference type="PANTHER" id="PTHR13622">
    <property type="entry name" value="THIAMIN PYROPHOSPHOKINASE"/>
    <property type="match status" value="1"/>
</dbReference>
<sequence>MALLDRVKTCHRWHPENYKPFMIGSKIYGHVTHDFATELLKFPSIFETTEKCLKLSDKLASFEDRTGAVESVIKQLVNSGTIPRWRGEYYAITNHWGHAPVMKMDRGASGYFGIRGYGVHLNGLVESDQGLKVWVGKRSMDKPNAPGKLDHIVAGGHPFGLSIQENLIKEAAEEANIPEHLARQAKATGLISYRCERDDGLRNDVLFTYDLYLPENFIPQNTDGEVEEFYLWPIEQVIERITHTDDFKFNVSLATIHLLIRKGYITPDCLDYVALAEGMHLRET</sequence>
<proteinExistence type="predicted"/>
<dbReference type="Gene3D" id="3.90.79.10">
    <property type="entry name" value="Nucleoside Triphosphate Pyrophosphohydrolase"/>
    <property type="match status" value="1"/>
</dbReference>
<dbReference type="InterPro" id="IPR015797">
    <property type="entry name" value="NUDIX_hydrolase-like_dom_sf"/>
</dbReference>
<dbReference type="InterPro" id="IPR000086">
    <property type="entry name" value="NUDIX_hydrolase_dom"/>
</dbReference>
<organism evidence="2 3">
    <name type="scientific">Kiloniella antarctica</name>
    <dbReference type="NCBI Taxonomy" id="1550907"/>
    <lineage>
        <taxon>Bacteria</taxon>
        <taxon>Pseudomonadati</taxon>
        <taxon>Pseudomonadota</taxon>
        <taxon>Alphaproteobacteria</taxon>
        <taxon>Rhodospirillales</taxon>
        <taxon>Kiloniellaceae</taxon>
        <taxon>Kiloniella</taxon>
    </lineage>
</organism>
<keyword evidence="3" id="KW-1185">Reference proteome</keyword>
<reference evidence="3" key="1">
    <citation type="journal article" date="2019" name="Int. J. Syst. Evol. Microbiol.">
        <title>The Global Catalogue of Microorganisms (GCM) 10K type strain sequencing project: providing services to taxonomists for standard genome sequencing and annotation.</title>
        <authorList>
            <consortium name="The Broad Institute Genomics Platform"/>
            <consortium name="The Broad Institute Genome Sequencing Center for Infectious Disease"/>
            <person name="Wu L."/>
            <person name="Ma J."/>
        </authorList>
    </citation>
    <scope>NUCLEOTIDE SEQUENCE [LARGE SCALE GENOMIC DNA]</scope>
    <source>
        <strain evidence="3">CGMCC 4.7192</strain>
    </source>
</reference>
<dbReference type="PROSITE" id="PS51462">
    <property type="entry name" value="NUDIX"/>
    <property type="match status" value="1"/>
</dbReference>
<dbReference type="RefSeq" id="WP_380247980.1">
    <property type="nucleotide sequence ID" value="NZ_JBHUII010000001.1"/>
</dbReference>
<accession>A0ABW5BHP7</accession>
<dbReference type="CDD" id="cd03676">
    <property type="entry name" value="NUDIX_Tnr3_like"/>
    <property type="match status" value="1"/>
</dbReference>
<dbReference type="EMBL" id="JBHUII010000001">
    <property type="protein sequence ID" value="MFD2204415.1"/>
    <property type="molecule type" value="Genomic_DNA"/>
</dbReference>
<evidence type="ECO:0000259" key="1">
    <source>
        <dbReference type="PROSITE" id="PS51462"/>
    </source>
</evidence>
<dbReference type="SUPFAM" id="SSF55811">
    <property type="entry name" value="Nudix"/>
    <property type="match status" value="1"/>
</dbReference>